<name>A0A848KJ76_9NOCA</name>
<accession>A0A848KJ76</accession>
<keyword evidence="1" id="KW-0732">Signal</keyword>
<protein>
    <recommendedName>
        <fullName evidence="4">Secreted protein</fullName>
    </recommendedName>
</protein>
<reference evidence="2 3" key="1">
    <citation type="submission" date="2019-05" db="EMBL/GenBank/DDBJ databases">
        <authorList>
            <person name="Lee S.D."/>
        </authorList>
    </citation>
    <scope>NUCLEOTIDE SEQUENCE [LARGE SCALE GENOMIC DNA]</scope>
    <source>
        <strain evidence="2 3">YC2-7</strain>
    </source>
</reference>
<gene>
    <name evidence="2" type="ORF">FGL95_27350</name>
</gene>
<proteinExistence type="predicted"/>
<dbReference type="RefSeq" id="WP_169593376.1">
    <property type="nucleotide sequence ID" value="NZ_VCQU01000012.1"/>
</dbReference>
<dbReference type="Proteomes" id="UP000535543">
    <property type="component" value="Unassembled WGS sequence"/>
</dbReference>
<evidence type="ECO:0000256" key="1">
    <source>
        <dbReference type="SAM" id="SignalP"/>
    </source>
</evidence>
<evidence type="ECO:0008006" key="4">
    <source>
        <dbReference type="Google" id="ProtNLM"/>
    </source>
</evidence>
<dbReference type="EMBL" id="VCQU01000012">
    <property type="protein sequence ID" value="NMN98755.1"/>
    <property type="molecule type" value="Genomic_DNA"/>
</dbReference>
<comment type="caution">
    <text evidence="2">The sequence shown here is derived from an EMBL/GenBank/DDBJ whole genome shotgun (WGS) entry which is preliminary data.</text>
</comment>
<evidence type="ECO:0000313" key="3">
    <source>
        <dbReference type="Proteomes" id="UP000535543"/>
    </source>
</evidence>
<evidence type="ECO:0000313" key="2">
    <source>
        <dbReference type="EMBL" id="NMN98755.1"/>
    </source>
</evidence>
<organism evidence="2 3">
    <name type="scientific">Antrihabitans stalactiti</name>
    <dbReference type="NCBI Taxonomy" id="2584121"/>
    <lineage>
        <taxon>Bacteria</taxon>
        <taxon>Bacillati</taxon>
        <taxon>Actinomycetota</taxon>
        <taxon>Actinomycetes</taxon>
        <taxon>Mycobacteriales</taxon>
        <taxon>Nocardiaceae</taxon>
        <taxon>Antrihabitans</taxon>
    </lineage>
</organism>
<sequence length="210" mass="21231">MNRRSRITISALSAVAAAVVFVGPASADPTPMPMPAPALSGLSIAALNATSAEMHKAADVLGPDAQSAINRLLATALPELGVTVPQPFFYPAPTLGCGIAGAPGTVTISTAQAGPNFPIPPWIERGDLRFQALPGYVGVPTASNLSVAWINLSTLKGSIDRLDDVVLGVPTMSKTVKSGQGTVLAALFGSVTYSSGASCFALPTVGSFNA</sequence>
<keyword evidence="3" id="KW-1185">Reference proteome</keyword>
<feature type="chain" id="PRO_5032955066" description="Secreted protein" evidence="1">
    <location>
        <begin position="28"/>
        <end position="210"/>
    </location>
</feature>
<reference evidence="2 3" key="2">
    <citation type="submission" date="2020-06" db="EMBL/GenBank/DDBJ databases">
        <title>Antribacter stalactiti gen. nov., sp. nov., a new member of the family Nacardiaceae isolated from a cave.</title>
        <authorList>
            <person name="Kim I.S."/>
        </authorList>
    </citation>
    <scope>NUCLEOTIDE SEQUENCE [LARGE SCALE GENOMIC DNA]</scope>
    <source>
        <strain evidence="2 3">YC2-7</strain>
    </source>
</reference>
<dbReference type="AlphaFoldDB" id="A0A848KJ76"/>
<feature type="signal peptide" evidence="1">
    <location>
        <begin position="1"/>
        <end position="27"/>
    </location>
</feature>